<accession>A0A0A9DN89</accession>
<name>A0A0A9DN89_ARUDO</name>
<sequence>MDAAKEQTLVDYGDGVVATRTHLECLLDNKAMVNNEMANAYIRLLQCVKGLKSREDGEAYLETAYIFGMLK</sequence>
<dbReference type="AlphaFoldDB" id="A0A0A9DN89"/>
<proteinExistence type="predicted"/>
<protein>
    <submittedName>
        <fullName evidence="1">Uncharacterized protein</fullName>
    </submittedName>
</protein>
<reference evidence="1" key="1">
    <citation type="submission" date="2014-09" db="EMBL/GenBank/DDBJ databases">
        <authorList>
            <person name="Magalhaes I.L.F."/>
            <person name="Oliveira U."/>
            <person name="Santos F.R."/>
            <person name="Vidigal T.H.D.A."/>
            <person name="Brescovit A.D."/>
            <person name="Santos A.J."/>
        </authorList>
    </citation>
    <scope>NUCLEOTIDE SEQUENCE</scope>
    <source>
        <tissue evidence="1">Shoot tissue taken approximately 20 cm above the soil surface</tissue>
    </source>
</reference>
<reference evidence="1" key="2">
    <citation type="journal article" date="2015" name="Data Brief">
        <title>Shoot transcriptome of the giant reed, Arundo donax.</title>
        <authorList>
            <person name="Barrero R.A."/>
            <person name="Guerrero F.D."/>
            <person name="Moolhuijzen P."/>
            <person name="Goolsby J.A."/>
            <person name="Tidwell J."/>
            <person name="Bellgard S.E."/>
            <person name="Bellgard M.I."/>
        </authorList>
    </citation>
    <scope>NUCLEOTIDE SEQUENCE</scope>
    <source>
        <tissue evidence="1">Shoot tissue taken approximately 20 cm above the soil surface</tissue>
    </source>
</reference>
<dbReference type="EMBL" id="GBRH01209762">
    <property type="protein sequence ID" value="JAD88133.1"/>
    <property type="molecule type" value="Transcribed_RNA"/>
</dbReference>
<organism evidence="1">
    <name type="scientific">Arundo donax</name>
    <name type="common">Giant reed</name>
    <name type="synonym">Donax arundinaceus</name>
    <dbReference type="NCBI Taxonomy" id="35708"/>
    <lineage>
        <taxon>Eukaryota</taxon>
        <taxon>Viridiplantae</taxon>
        <taxon>Streptophyta</taxon>
        <taxon>Embryophyta</taxon>
        <taxon>Tracheophyta</taxon>
        <taxon>Spermatophyta</taxon>
        <taxon>Magnoliopsida</taxon>
        <taxon>Liliopsida</taxon>
        <taxon>Poales</taxon>
        <taxon>Poaceae</taxon>
        <taxon>PACMAD clade</taxon>
        <taxon>Arundinoideae</taxon>
        <taxon>Arundineae</taxon>
        <taxon>Arundo</taxon>
    </lineage>
</organism>
<evidence type="ECO:0000313" key="1">
    <source>
        <dbReference type="EMBL" id="JAD88133.1"/>
    </source>
</evidence>